<evidence type="ECO:0000256" key="1">
    <source>
        <dbReference type="SAM" id="Phobius"/>
    </source>
</evidence>
<evidence type="ECO:0000313" key="3">
    <source>
        <dbReference type="Proteomes" id="UP000579281"/>
    </source>
</evidence>
<comment type="caution">
    <text evidence="2">The sequence shown here is derived from an EMBL/GenBank/DDBJ whole genome shotgun (WGS) entry which is preliminary data.</text>
</comment>
<feature type="transmembrane region" description="Helical" evidence="1">
    <location>
        <begin position="12"/>
        <end position="37"/>
    </location>
</feature>
<dbReference type="EMBL" id="JACHEN010000017">
    <property type="protein sequence ID" value="MBB6216813.1"/>
    <property type="molecule type" value="Genomic_DNA"/>
</dbReference>
<feature type="transmembrane region" description="Helical" evidence="1">
    <location>
        <begin position="83"/>
        <end position="100"/>
    </location>
</feature>
<dbReference type="AlphaFoldDB" id="A0A841KTV1"/>
<keyword evidence="1" id="KW-0472">Membrane</keyword>
<gene>
    <name evidence="2" type="ORF">HNQ80_002917</name>
</gene>
<evidence type="ECO:0000313" key="2">
    <source>
        <dbReference type="EMBL" id="MBB6216813.1"/>
    </source>
</evidence>
<organism evidence="2 3">
    <name type="scientific">Anaerosolibacter carboniphilus</name>
    <dbReference type="NCBI Taxonomy" id="1417629"/>
    <lineage>
        <taxon>Bacteria</taxon>
        <taxon>Bacillati</taxon>
        <taxon>Bacillota</taxon>
        <taxon>Clostridia</taxon>
        <taxon>Peptostreptococcales</taxon>
        <taxon>Thermotaleaceae</taxon>
        <taxon>Anaerosolibacter</taxon>
    </lineage>
</organism>
<dbReference type="Pfam" id="PF04018">
    <property type="entry name" value="VCA0040-like"/>
    <property type="match status" value="1"/>
</dbReference>
<keyword evidence="1" id="KW-1133">Transmembrane helix</keyword>
<keyword evidence="3" id="KW-1185">Reference proteome</keyword>
<proteinExistence type="predicted"/>
<dbReference type="InterPro" id="IPR007163">
    <property type="entry name" value="VCA0040-like"/>
</dbReference>
<dbReference type="Proteomes" id="UP000579281">
    <property type="component" value="Unassembled WGS sequence"/>
</dbReference>
<sequence length="261" mass="28591">MKRKLVVNNLLSILKGFVLGLIIVLPGMSGGTVFVILGMYESMIKDIVRFNIKPYIPLILGIAGGIYVGGNIFTVFFLTYRDITAAFLLGALLASIRAVINVKQKPHIKHLLTLFFGVIFGYFTAGESISMFPRSIEANAWLLFVAGAFSSAAMIIPGIPGSSVLFILNIYDTMLLSIKELHISNLFFFGTGSIAGILLLANMLEKIYEKHRDLLSYLFAGLIIGSARTLRPYDINTAIIIAFSLAFVVVWKLSKSTLVAD</sequence>
<keyword evidence="1" id="KW-0812">Transmembrane</keyword>
<feature type="transmembrane region" description="Helical" evidence="1">
    <location>
        <begin position="214"/>
        <end position="230"/>
    </location>
</feature>
<protein>
    <submittedName>
        <fullName evidence="2">Putative membrane protein</fullName>
    </submittedName>
</protein>
<reference evidence="2 3" key="1">
    <citation type="submission" date="2020-08" db="EMBL/GenBank/DDBJ databases">
        <title>Genomic Encyclopedia of Type Strains, Phase IV (KMG-IV): sequencing the most valuable type-strain genomes for metagenomic binning, comparative biology and taxonomic classification.</title>
        <authorList>
            <person name="Goeker M."/>
        </authorList>
    </citation>
    <scope>NUCLEOTIDE SEQUENCE [LARGE SCALE GENOMIC DNA]</scope>
    <source>
        <strain evidence="2 3">DSM 103526</strain>
    </source>
</reference>
<feature type="transmembrane region" description="Helical" evidence="1">
    <location>
        <begin position="237"/>
        <end position="254"/>
    </location>
</feature>
<feature type="transmembrane region" description="Helical" evidence="1">
    <location>
        <begin position="183"/>
        <end position="202"/>
    </location>
</feature>
<feature type="transmembrane region" description="Helical" evidence="1">
    <location>
        <begin position="112"/>
        <end position="132"/>
    </location>
</feature>
<accession>A0A841KTV1</accession>
<dbReference type="PANTHER" id="PTHR37308:SF1">
    <property type="entry name" value="POLYPRENYL-PHOSPHATE TRANSPORTER"/>
    <property type="match status" value="1"/>
</dbReference>
<feature type="transmembrane region" description="Helical" evidence="1">
    <location>
        <begin position="138"/>
        <end position="171"/>
    </location>
</feature>
<dbReference type="RefSeq" id="WP_243183264.1">
    <property type="nucleotide sequence ID" value="NZ_JACHEN010000017.1"/>
</dbReference>
<feature type="transmembrane region" description="Helical" evidence="1">
    <location>
        <begin position="58"/>
        <end position="77"/>
    </location>
</feature>
<name>A0A841KTV1_9FIRM</name>
<dbReference type="PANTHER" id="PTHR37308">
    <property type="entry name" value="INTEGRAL MEMBRANE PROTEIN"/>
    <property type="match status" value="1"/>
</dbReference>